<dbReference type="STRING" id="946362.F2U9Z8"/>
<dbReference type="Pfam" id="PF08214">
    <property type="entry name" value="HAT_KAT11"/>
    <property type="match status" value="1"/>
</dbReference>
<dbReference type="PANTHER" id="PTHR13808">
    <property type="entry name" value="CBP/P300-RELATED"/>
    <property type="match status" value="1"/>
</dbReference>
<dbReference type="Pfam" id="PF00439">
    <property type="entry name" value="Bromodomain"/>
    <property type="match status" value="1"/>
</dbReference>
<feature type="compositionally biased region" description="Basic residues" evidence="12">
    <location>
        <begin position="739"/>
        <end position="751"/>
    </location>
</feature>
<dbReference type="GO" id="GO:0003713">
    <property type="term" value="F:transcription coactivator activity"/>
    <property type="evidence" value="ECO:0007669"/>
    <property type="project" value="TreeGrafter"/>
</dbReference>
<evidence type="ECO:0000256" key="9">
    <source>
        <dbReference type="ARBA" id="ARBA00048017"/>
    </source>
</evidence>
<organism evidence="16">
    <name type="scientific">Salpingoeca rosetta (strain ATCC 50818 / BSB-021)</name>
    <dbReference type="NCBI Taxonomy" id="946362"/>
    <lineage>
        <taxon>Eukaryota</taxon>
        <taxon>Choanoflagellata</taxon>
        <taxon>Craspedida</taxon>
        <taxon>Salpingoecidae</taxon>
        <taxon>Salpingoeca</taxon>
    </lineage>
</organism>
<dbReference type="InterPro" id="IPR013178">
    <property type="entry name" value="Histone_AcTrfase_Rtt109/CBP"/>
</dbReference>
<feature type="compositionally biased region" description="Polar residues" evidence="12">
    <location>
        <begin position="1"/>
        <end position="19"/>
    </location>
</feature>
<evidence type="ECO:0000256" key="6">
    <source>
        <dbReference type="ARBA" id="ARBA00023117"/>
    </source>
</evidence>
<feature type="region of interest" description="Disordered" evidence="12">
    <location>
        <begin position="706"/>
        <end position="796"/>
    </location>
</feature>
<dbReference type="PROSITE" id="PS50014">
    <property type="entry name" value="BROMODOMAIN_2"/>
    <property type="match status" value="1"/>
</dbReference>
<dbReference type="PRINTS" id="PR00503">
    <property type="entry name" value="BROMODOMAIN"/>
</dbReference>
<dbReference type="GO" id="GO:0000123">
    <property type="term" value="C:histone acetyltransferase complex"/>
    <property type="evidence" value="ECO:0007669"/>
    <property type="project" value="TreeGrafter"/>
</dbReference>
<keyword evidence="11" id="KW-0175">Coiled coil</keyword>
<dbReference type="InterPro" id="IPR001487">
    <property type="entry name" value="Bromodomain"/>
</dbReference>
<evidence type="ECO:0000256" key="8">
    <source>
        <dbReference type="ARBA" id="ARBA00023242"/>
    </source>
</evidence>
<dbReference type="InParanoid" id="F2U9Z8"/>
<dbReference type="GO" id="GO:0004402">
    <property type="term" value="F:histone acetyltransferase activity"/>
    <property type="evidence" value="ECO:0007669"/>
    <property type="project" value="InterPro"/>
</dbReference>
<evidence type="ECO:0000256" key="5">
    <source>
        <dbReference type="ARBA" id="ARBA00023015"/>
    </source>
</evidence>
<feature type="compositionally biased region" description="Low complexity" evidence="12">
    <location>
        <begin position="849"/>
        <end position="867"/>
    </location>
</feature>
<dbReference type="InterPro" id="IPR018359">
    <property type="entry name" value="Bromodomain_CS"/>
</dbReference>
<feature type="compositionally biased region" description="Polar residues" evidence="12">
    <location>
        <begin position="822"/>
        <end position="833"/>
    </location>
</feature>
<keyword evidence="4" id="KW-0156">Chromatin regulator</keyword>
<dbReference type="PROSITE" id="PS00633">
    <property type="entry name" value="BROMODOMAIN_1"/>
    <property type="match status" value="1"/>
</dbReference>
<comment type="subcellular location">
    <subcellularLocation>
        <location evidence="1">Nucleus</location>
    </subcellularLocation>
</comment>
<comment type="catalytic activity">
    <reaction evidence="9">
        <text>L-lysyl-[protein] + acetyl-CoA = N(6)-acetyl-L-lysyl-[protein] + CoA + H(+)</text>
        <dbReference type="Rhea" id="RHEA:45948"/>
        <dbReference type="Rhea" id="RHEA-COMP:9752"/>
        <dbReference type="Rhea" id="RHEA-COMP:10731"/>
        <dbReference type="ChEBI" id="CHEBI:15378"/>
        <dbReference type="ChEBI" id="CHEBI:29969"/>
        <dbReference type="ChEBI" id="CHEBI:57287"/>
        <dbReference type="ChEBI" id="CHEBI:57288"/>
        <dbReference type="ChEBI" id="CHEBI:61930"/>
        <dbReference type="EC" id="2.3.1.48"/>
    </reaction>
</comment>
<dbReference type="eggNOG" id="KOG1778">
    <property type="taxonomic scope" value="Eukaryota"/>
</dbReference>
<reference evidence="15" key="1">
    <citation type="submission" date="2009-08" db="EMBL/GenBank/DDBJ databases">
        <title>Annotation of Salpingoeca rosetta.</title>
        <authorList>
            <consortium name="The Broad Institute Genome Sequencing Platform"/>
            <person name="Russ C."/>
            <person name="Cuomo C."/>
            <person name="Burger G."/>
            <person name="Gray M.W."/>
            <person name="Holland P.W.H."/>
            <person name="King N."/>
            <person name="Lang F.B.F."/>
            <person name="Roger A.J."/>
            <person name="Ruiz-Trillo I."/>
            <person name="Young S.K."/>
            <person name="Zeng Q."/>
            <person name="Gargeya S."/>
            <person name="Alvarado L."/>
            <person name="Berlin A."/>
            <person name="Chapman S.B."/>
            <person name="Chen Z."/>
            <person name="Freedman E."/>
            <person name="Gellesch M."/>
            <person name="Goldberg J."/>
            <person name="Griggs A."/>
            <person name="Gujja S."/>
            <person name="Heilman E."/>
            <person name="Heiman D."/>
            <person name="Howarth C."/>
            <person name="Mehta T."/>
            <person name="Neiman D."/>
            <person name="Pearson M."/>
            <person name="Roberts A."/>
            <person name="Saif S."/>
            <person name="Shea T."/>
            <person name="Shenoy N."/>
            <person name="Sisk P."/>
            <person name="Stolte C."/>
            <person name="Sykes S."/>
            <person name="White J."/>
            <person name="Yandava C."/>
            <person name="Haas B."/>
            <person name="Nusbaum C."/>
            <person name="Birren B."/>
        </authorList>
    </citation>
    <scope>NUCLEOTIDE SEQUENCE [LARGE SCALE GENOMIC DNA]</scope>
    <source>
        <strain evidence="15">ATCC 50818</strain>
    </source>
</reference>
<dbReference type="SMART" id="SM01250">
    <property type="entry name" value="KAT11"/>
    <property type="match status" value="1"/>
</dbReference>
<evidence type="ECO:0000256" key="3">
    <source>
        <dbReference type="ARBA" id="ARBA00022679"/>
    </source>
</evidence>
<dbReference type="OrthoDB" id="899at2759"/>
<feature type="region of interest" description="Disordered" evidence="12">
    <location>
        <begin position="1"/>
        <end position="52"/>
    </location>
</feature>
<evidence type="ECO:0000256" key="7">
    <source>
        <dbReference type="ARBA" id="ARBA00023163"/>
    </source>
</evidence>
<dbReference type="PROSITE" id="PS51727">
    <property type="entry name" value="CBP_P300_HAT"/>
    <property type="match status" value="1"/>
</dbReference>
<evidence type="ECO:0000256" key="1">
    <source>
        <dbReference type="ARBA" id="ARBA00004123"/>
    </source>
</evidence>
<dbReference type="PANTHER" id="PTHR13808:SF1">
    <property type="entry name" value="HISTONE ACETYLTRANSFERASE"/>
    <property type="match status" value="1"/>
</dbReference>
<proteinExistence type="predicted"/>
<dbReference type="GO" id="GO:0045944">
    <property type="term" value="P:positive regulation of transcription by RNA polymerase II"/>
    <property type="evidence" value="ECO:0007669"/>
    <property type="project" value="TreeGrafter"/>
</dbReference>
<keyword evidence="7" id="KW-0804">Transcription</keyword>
<protein>
    <recommendedName>
        <fullName evidence="2">histone acetyltransferase</fullName>
        <ecNumber evidence="2">2.3.1.48</ecNumber>
    </recommendedName>
</protein>
<evidence type="ECO:0000256" key="2">
    <source>
        <dbReference type="ARBA" id="ARBA00013184"/>
    </source>
</evidence>
<dbReference type="Gene3D" id="1.20.920.10">
    <property type="entry name" value="Bromodomain-like"/>
    <property type="match status" value="1"/>
</dbReference>
<dbReference type="KEGG" id="sre:PTSG_05280"/>
<evidence type="ECO:0000256" key="4">
    <source>
        <dbReference type="ARBA" id="ARBA00022853"/>
    </source>
</evidence>
<feature type="domain" description="CBP/p300-type HAT" evidence="14">
    <location>
        <begin position="325"/>
        <end position="700"/>
    </location>
</feature>
<keyword evidence="3" id="KW-0808">Transferase</keyword>
<dbReference type="RefSeq" id="XP_004993855.1">
    <property type="nucleotide sequence ID" value="XM_004993798.1"/>
</dbReference>
<evidence type="ECO:0000313" key="15">
    <source>
        <dbReference type="EMBL" id="EGD73573.1"/>
    </source>
</evidence>
<feature type="compositionally biased region" description="Basic and acidic residues" evidence="12">
    <location>
        <begin position="936"/>
        <end position="949"/>
    </location>
</feature>
<dbReference type="GO" id="GO:0031490">
    <property type="term" value="F:chromatin DNA binding"/>
    <property type="evidence" value="ECO:0007669"/>
    <property type="project" value="TreeGrafter"/>
</dbReference>
<feature type="coiled-coil region" evidence="11">
    <location>
        <begin position="77"/>
        <end position="104"/>
    </location>
</feature>
<sequence length="967" mass="107624">MSSSLRTSAGATFSPSTSPMRRAQFLLSAGEDAAAKSPGTATAAGAGGAAARDEYADHPVDAPLYRTTVLGAPPADREQELKELHEALQRLHDTTRKYDEENSKVFLQPVDPRIAPGYYDVIKDPIDLASIQTKLQSQAYTTVWEYLRDMHLMFENALTYNKPGSFHNRYAQSMKAWWIPRASATITEDLSSHRYCCGQLRHLAPEVFRCRAGPCFVQWGSHYWYYDLTSDEQIIYCTSHFAKLQDEFRIPRYGNGTGGELCLKKAAFTKTKHKPPLLPEKYVACSQCGREEHEVCVLYVSYTHEQHICLLCRARQGLPSHPTVRWRARDLPSTAMADNIARELRGAVPPEYHNNVVVRSVNHSLETCETKPNIRRRYPQHPTKFPYHRKVVLAFLDMGQFDVCFYGFIVYECDDKCPQPNTLRVYISLLDSVKMPKHILPSDMRTGIYHSLVRGYLRHCAQRGFRFCHIFTCPPRKGQNYIFPFKPADQREISVTRLRAWYDELLGDAMFRPDPAVLNFVNIADAYPDPCFTQLPYFEGDNWPDILEDIIKFEERDQLKRAVMEVIEDSKHQAAVDRYNTYQTLSAAKRSMADRRFAAAKVSLSAKPRRPRHRLKPIPTLTDRLKAVMQRSCKDFLVVELMHFGRPFTPDPDADKQIAVTGEDHSVSSFFKAERMQFNSIRHAAFSTVCLLYVLLNKDVTLESRWPEAPPQDKGFDHPAHQRTGACCSRGGSPQRRSGGGRRRRARRRTGGARGSASGSHGSYPGHAGDDDDDDASGLDPSFHPANCSVDVYDPDGVDADMLSEVAVGTSDRTTRDDAGQGSHSTTANTAASETRAGGVKAEEPDPDSSANSRGGRSVSGASSQSQPDANVKTEPPTPSENPLPADTIPAAATVVKKEGEGNDLVLVIKEESSANNSNNSNNSAADNTGTNMQTDGEHGDGDDIKEEGNDVGGGAEGDHPKKRAKR</sequence>
<feature type="compositionally biased region" description="Low complexity" evidence="12">
    <location>
        <begin position="35"/>
        <end position="44"/>
    </location>
</feature>
<accession>F2U9Z8</accession>
<evidence type="ECO:0000313" key="16">
    <source>
        <dbReference type="Proteomes" id="UP000007799"/>
    </source>
</evidence>
<dbReference type="GO" id="GO:0005667">
    <property type="term" value="C:transcription regulator complex"/>
    <property type="evidence" value="ECO:0007669"/>
    <property type="project" value="TreeGrafter"/>
</dbReference>
<dbReference type="SUPFAM" id="SSF47370">
    <property type="entry name" value="Bromodomain"/>
    <property type="match status" value="1"/>
</dbReference>
<keyword evidence="16" id="KW-1185">Reference proteome</keyword>
<name>F2U9Z8_SALR5</name>
<dbReference type="Proteomes" id="UP000007799">
    <property type="component" value="Unassembled WGS sequence"/>
</dbReference>
<keyword evidence="5" id="KW-0805">Transcription regulation</keyword>
<keyword evidence="8" id="KW-0539">Nucleus</keyword>
<dbReference type="GO" id="GO:0005634">
    <property type="term" value="C:nucleus"/>
    <property type="evidence" value="ECO:0007669"/>
    <property type="project" value="UniProtKB-SubCell"/>
</dbReference>
<dbReference type="InterPro" id="IPR031162">
    <property type="entry name" value="CBP_P300_HAT"/>
</dbReference>
<evidence type="ECO:0000259" key="14">
    <source>
        <dbReference type="PROSITE" id="PS51727"/>
    </source>
</evidence>
<feature type="domain" description="Bromo" evidence="13">
    <location>
        <begin position="98"/>
        <end position="168"/>
    </location>
</feature>
<keyword evidence="6 10" id="KW-0103">Bromodomain</keyword>
<dbReference type="EMBL" id="GL832966">
    <property type="protein sequence ID" value="EGD73573.1"/>
    <property type="molecule type" value="Genomic_DNA"/>
</dbReference>
<dbReference type="EC" id="2.3.1.48" evidence="2"/>
<evidence type="ECO:0000256" key="12">
    <source>
        <dbReference type="SAM" id="MobiDB-lite"/>
    </source>
</evidence>
<evidence type="ECO:0000256" key="11">
    <source>
        <dbReference type="SAM" id="Coils"/>
    </source>
</evidence>
<dbReference type="InterPro" id="IPR036427">
    <property type="entry name" value="Bromodomain-like_sf"/>
</dbReference>
<gene>
    <name evidence="15" type="ORF">PTSG_05280</name>
</gene>
<evidence type="ECO:0000259" key="13">
    <source>
        <dbReference type="PROSITE" id="PS50014"/>
    </source>
</evidence>
<feature type="compositionally biased region" description="Low complexity" evidence="12">
    <location>
        <begin position="914"/>
        <end position="926"/>
    </location>
</feature>
<dbReference type="CDD" id="cd04369">
    <property type="entry name" value="Bromodomain"/>
    <property type="match status" value="1"/>
</dbReference>
<evidence type="ECO:0000256" key="10">
    <source>
        <dbReference type="PROSITE-ProRule" id="PRU00035"/>
    </source>
</evidence>
<feature type="region of interest" description="Disordered" evidence="12">
    <location>
        <begin position="808"/>
        <end position="967"/>
    </location>
</feature>
<dbReference type="GeneID" id="16074434"/>
<dbReference type="InterPro" id="IPR013083">
    <property type="entry name" value="Znf_RING/FYVE/PHD"/>
</dbReference>
<dbReference type="SMART" id="SM00297">
    <property type="entry name" value="BROMO"/>
    <property type="match status" value="1"/>
</dbReference>
<dbReference type="AlphaFoldDB" id="F2U9Z8"/>
<dbReference type="Gene3D" id="3.30.40.10">
    <property type="entry name" value="Zinc/RING finger domain, C3HC4 (zinc finger)"/>
    <property type="match status" value="1"/>
</dbReference>